<dbReference type="PANTHER" id="PTHR40660">
    <property type="entry name" value="5'-PHOSPHATE OXIDASE PUTATIVE DOMAIN-CONTAINING PROTEIN-RELATED"/>
    <property type="match status" value="1"/>
</dbReference>
<feature type="domain" description="Pyridoxamine 5'-phosphate oxidase N-terminal" evidence="1">
    <location>
        <begin position="4"/>
        <end position="101"/>
    </location>
</feature>
<dbReference type="EMBL" id="PPTS01000003">
    <property type="protein sequence ID" value="RDB65703.1"/>
    <property type="molecule type" value="Genomic_DNA"/>
</dbReference>
<gene>
    <name evidence="2" type="ORF">C1877_06205</name>
</gene>
<dbReference type="InterPro" id="IPR012349">
    <property type="entry name" value="Split_barrel_FMN-bd"/>
</dbReference>
<evidence type="ECO:0000259" key="1">
    <source>
        <dbReference type="Pfam" id="PF01243"/>
    </source>
</evidence>
<dbReference type="RefSeq" id="WP_041238711.1">
    <property type="nucleotide sequence ID" value="NZ_CABMMS010000003.1"/>
</dbReference>
<evidence type="ECO:0000313" key="3">
    <source>
        <dbReference type="Proteomes" id="UP000254000"/>
    </source>
</evidence>
<comment type="caution">
    <text evidence="2">The sequence shown here is derived from an EMBL/GenBank/DDBJ whole genome shotgun (WGS) entry which is preliminary data.</text>
</comment>
<dbReference type="GeneID" id="78359297"/>
<dbReference type="Gene3D" id="2.30.110.10">
    <property type="entry name" value="Electron Transport, Fmn-binding Protein, Chain A"/>
    <property type="match status" value="1"/>
</dbReference>
<reference evidence="2 3" key="1">
    <citation type="journal article" date="2018" name="Elife">
        <title>Discovery and characterization of a prevalent human gut bacterial enzyme sufficient for the inactivation of a family of plant toxins.</title>
        <authorList>
            <person name="Koppel N."/>
            <person name="Bisanz J.E."/>
            <person name="Pandelia M.E."/>
            <person name="Turnbaugh P.J."/>
            <person name="Balskus E.P."/>
        </authorList>
    </citation>
    <scope>NUCLEOTIDE SEQUENCE [LARGE SCALE GENOMIC DNA]</scope>
    <source>
        <strain evidence="2 3">3C</strain>
    </source>
</reference>
<keyword evidence="3" id="KW-1185">Reference proteome</keyword>
<dbReference type="Pfam" id="PF01243">
    <property type="entry name" value="PNPOx_N"/>
    <property type="match status" value="1"/>
</dbReference>
<proteinExistence type="predicted"/>
<sequence length="135" mass="14792">MAKMPKECQELVNNAYAAAFATCTGDVPNVVPVSMKQAWDDETVMVSDQYLCKSLANLRVNPHVALSVWDEEGGFQVKGTVTYEDEGPRYEQVAAQVQAILSSMGYDYTSKGVCFIHVEEVYSVTPGETAGKRLS</sequence>
<dbReference type="SUPFAM" id="SSF50475">
    <property type="entry name" value="FMN-binding split barrel"/>
    <property type="match status" value="1"/>
</dbReference>
<dbReference type="InterPro" id="IPR011576">
    <property type="entry name" value="Pyridox_Oxase_N"/>
</dbReference>
<name>A0A369M1S8_9ACTN</name>
<evidence type="ECO:0000313" key="2">
    <source>
        <dbReference type="EMBL" id="RDB65703.1"/>
    </source>
</evidence>
<protein>
    <submittedName>
        <fullName evidence="2">Flavin-nucleotide-binding protein</fullName>
    </submittedName>
</protein>
<dbReference type="AlphaFoldDB" id="A0A369M1S8"/>
<dbReference type="OrthoDB" id="3176268at2"/>
<accession>A0A369M1S8</accession>
<dbReference type="PANTHER" id="PTHR40660:SF1">
    <property type="entry name" value="5'-PHOSPHATE OXIDASE PUTATIVE DOMAIN-CONTAINING PROTEIN-RELATED"/>
    <property type="match status" value="1"/>
</dbReference>
<organism evidence="2 3">
    <name type="scientific">Gordonibacter pamelaeae</name>
    <dbReference type="NCBI Taxonomy" id="471189"/>
    <lineage>
        <taxon>Bacteria</taxon>
        <taxon>Bacillati</taxon>
        <taxon>Actinomycetota</taxon>
        <taxon>Coriobacteriia</taxon>
        <taxon>Eggerthellales</taxon>
        <taxon>Eggerthellaceae</taxon>
        <taxon>Gordonibacter</taxon>
    </lineage>
</organism>
<dbReference type="Proteomes" id="UP000254000">
    <property type="component" value="Unassembled WGS sequence"/>
</dbReference>